<name>A0A1B4FDJ2_9BURK</name>
<dbReference type="AlphaFoldDB" id="A0A1B4FDJ2"/>
<evidence type="ECO:0000256" key="1">
    <source>
        <dbReference type="SAM" id="MobiDB-lite"/>
    </source>
</evidence>
<gene>
    <name evidence="2" type="ORF">WS70_08045</name>
</gene>
<reference evidence="2 3" key="1">
    <citation type="submission" date="2015-12" db="EMBL/GenBank/DDBJ databases">
        <title>Diversity of Burkholderia near neighbor genomes.</title>
        <authorList>
            <person name="Sahl J."/>
            <person name="Wagner D."/>
            <person name="Keim P."/>
        </authorList>
    </citation>
    <scope>NUCLEOTIDE SEQUENCE [LARGE SCALE GENOMIC DNA]</scope>
    <source>
        <strain evidence="2 3">BDU6</strain>
    </source>
</reference>
<protein>
    <submittedName>
        <fullName evidence="2">Uncharacterized protein</fullName>
    </submittedName>
</protein>
<feature type="region of interest" description="Disordered" evidence="1">
    <location>
        <begin position="1"/>
        <end position="51"/>
    </location>
</feature>
<proteinExistence type="predicted"/>
<feature type="compositionally biased region" description="Basic residues" evidence="1">
    <location>
        <begin position="1"/>
        <end position="13"/>
    </location>
</feature>
<keyword evidence="3" id="KW-1185">Reference proteome</keyword>
<organism evidence="2 3">
    <name type="scientific">Burkholderia mayonis</name>
    <dbReference type="NCBI Taxonomy" id="1385591"/>
    <lineage>
        <taxon>Bacteria</taxon>
        <taxon>Pseudomonadati</taxon>
        <taxon>Pseudomonadota</taxon>
        <taxon>Betaproteobacteria</taxon>
        <taxon>Burkholderiales</taxon>
        <taxon>Burkholderiaceae</taxon>
        <taxon>Burkholderia</taxon>
        <taxon>pseudomallei group</taxon>
    </lineage>
</organism>
<evidence type="ECO:0000313" key="3">
    <source>
        <dbReference type="Proteomes" id="UP000062519"/>
    </source>
</evidence>
<feature type="compositionally biased region" description="Low complexity" evidence="1">
    <location>
        <begin position="30"/>
        <end position="51"/>
    </location>
</feature>
<sequence length="148" mass="16132">MVARRVRRRRRLRVSASGPRTPARFDTHFAGAGRAARASSSTRNAGSAGRADSIWRFADSPIRRFADSMCDAPMRNGRERVAFTEPAVKRCPNEERIARPHHGSVASVSVEPMTIPEGRHPSSSGLDLSILPAGPALASRRGFRCANQ</sequence>
<accession>A0A1B4FDJ2</accession>
<dbReference type="Proteomes" id="UP000062519">
    <property type="component" value="Chromosome 1"/>
</dbReference>
<dbReference type="EMBL" id="CP013386">
    <property type="protein sequence ID" value="AOJ01786.1"/>
    <property type="molecule type" value="Genomic_DNA"/>
</dbReference>
<dbReference type="KEGG" id="buu:WS70_08045"/>
<evidence type="ECO:0000313" key="2">
    <source>
        <dbReference type="EMBL" id="AOJ01786.1"/>
    </source>
</evidence>